<comment type="similarity">
    <text evidence="2">Belongs to the UPF0719 family.</text>
</comment>
<keyword evidence="5 7" id="KW-1133">Transmembrane helix</keyword>
<evidence type="ECO:0000256" key="3">
    <source>
        <dbReference type="ARBA" id="ARBA00022475"/>
    </source>
</evidence>
<evidence type="ECO:0000256" key="7">
    <source>
        <dbReference type="SAM" id="Phobius"/>
    </source>
</evidence>
<evidence type="ECO:0000256" key="2">
    <source>
        <dbReference type="ARBA" id="ARBA00005779"/>
    </source>
</evidence>
<organism evidence="8 9">
    <name type="scientific">Paenibacillus rhizosphaerae</name>
    <dbReference type="NCBI Taxonomy" id="297318"/>
    <lineage>
        <taxon>Bacteria</taxon>
        <taxon>Bacillati</taxon>
        <taxon>Bacillota</taxon>
        <taxon>Bacilli</taxon>
        <taxon>Bacillales</taxon>
        <taxon>Paenibacillaceae</taxon>
        <taxon>Paenibacillus</taxon>
    </lineage>
</organism>
<evidence type="ECO:0000256" key="1">
    <source>
        <dbReference type="ARBA" id="ARBA00004651"/>
    </source>
</evidence>
<accession>A0A1R1EPJ6</accession>
<dbReference type="EMBL" id="MRTP01000004">
    <property type="protein sequence ID" value="OMF53718.1"/>
    <property type="molecule type" value="Genomic_DNA"/>
</dbReference>
<keyword evidence="3" id="KW-1003">Cell membrane</keyword>
<feature type="transmembrane region" description="Helical" evidence="7">
    <location>
        <begin position="113"/>
        <end position="132"/>
    </location>
</feature>
<keyword evidence="6 7" id="KW-0472">Membrane</keyword>
<dbReference type="RefSeq" id="WP_076171403.1">
    <property type="nucleotide sequence ID" value="NZ_MRTP01000004.1"/>
</dbReference>
<dbReference type="Pfam" id="PF03994">
    <property type="entry name" value="DUF350"/>
    <property type="match status" value="1"/>
</dbReference>
<keyword evidence="9" id="KW-1185">Reference proteome</keyword>
<sequence length="134" mass="14751">MDFNIIKGILVWTGSGAILLFILMFVDSLFTKYKDFEEVKAGNMAVTSRLVIKLLSQGYILSVSIRTSNNLLEALVVSIVSFLILLVLEAIVRVLMRWWAKLDLDTGTQQGKVGYGLFAGTIHLVGALIITACL</sequence>
<feature type="transmembrane region" description="Helical" evidence="7">
    <location>
        <begin position="71"/>
        <end position="92"/>
    </location>
</feature>
<feature type="transmembrane region" description="Helical" evidence="7">
    <location>
        <begin position="6"/>
        <end position="26"/>
    </location>
</feature>
<evidence type="ECO:0000313" key="8">
    <source>
        <dbReference type="EMBL" id="OMF53718.1"/>
    </source>
</evidence>
<comment type="caution">
    <text evidence="8">The sequence shown here is derived from an EMBL/GenBank/DDBJ whole genome shotgun (WGS) entry which is preliminary data.</text>
</comment>
<keyword evidence="4 7" id="KW-0812">Transmembrane</keyword>
<dbReference type="PANTHER" id="PTHR40043">
    <property type="entry name" value="UPF0719 INNER MEMBRANE PROTEIN YJFL"/>
    <property type="match status" value="1"/>
</dbReference>
<dbReference type="Proteomes" id="UP000187172">
    <property type="component" value="Unassembled WGS sequence"/>
</dbReference>
<name>A0A1R1EPJ6_9BACL</name>
<gene>
    <name evidence="8" type="ORF">BK138_18000</name>
</gene>
<proteinExistence type="inferred from homology"/>
<evidence type="ECO:0000256" key="5">
    <source>
        <dbReference type="ARBA" id="ARBA00022989"/>
    </source>
</evidence>
<dbReference type="InterPro" id="IPR007140">
    <property type="entry name" value="DUF350"/>
</dbReference>
<dbReference type="AlphaFoldDB" id="A0A1R1EPJ6"/>
<evidence type="ECO:0000256" key="6">
    <source>
        <dbReference type="ARBA" id="ARBA00023136"/>
    </source>
</evidence>
<evidence type="ECO:0000256" key="4">
    <source>
        <dbReference type="ARBA" id="ARBA00022692"/>
    </source>
</evidence>
<dbReference type="STRING" id="297318.BK138_18000"/>
<reference evidence="8 9" key="1">
    <citation type="submission" date="2016-11" db="EMBL/GenBank/DDBJ databases">
        <title>Paenibacillus species isolates.</title>
        <authorList>
            <person name="Beno S.M."/>
        </authorList>
    </citation>
    <scope>NUCLEOTIDE SEQUENCE [LARGE SCALE GENOMIC DNA]</scope>
    <source>
        <strain evidence="8 9">FSL R5-0378</strain>
    </source>
</reference>
<comment type="subcellular location">
    <subcellularLocation>
        <location evidence="1">Cell membrane</location>
        <topology evidence="1">Multi-pass membrane protein</topology>
    </subcellularLocation>
</comment>
<protein>
    <submittedName>
        <fullName evidence="8">DUF350 domain-containing protein</fullName>
    </submittedName>
</protein>
<evidence type="ECO:0000313" key="9">
    <source>
        <dbReference type="Proteomes" id="UP000187172"/>
    </source>
</evidence>
<dbReference type="PANTHER" id="PTHR40043:SF1">
    <property type="entry name" value="UPF0719 INNER MEMBRANE PROTEIN YJFL"/>
    <property type="match status" value="1"/>
</dbReference>
<dbReference type="GO" id="GO:0005886">
    <property type="term" value="C:plasma membrane"/>
    <property type="evidence" value="ECO:0007669"/>
    <property type="project" value="UniProtKB-SubCell"/>
</dbReference>